<sequence length="70" mass="7859">MGKEKTEKVYTNPVRCKGCGYCINACPQEAISVSDHVNAKGYNTIVVDEEKCVVCGMCYRVCPDYVFEIR</sequence>
<keyword evidence="1" id="KW-0479">Metal-binding</keyword>
<evidence type="ECO:0000256" key="3">
    <source>
        <dbReference type="ARBA" id="ARBA00023014"/>
    </source>
</evidence>
<proteinExistence type="predicted"/>
<evidence type="ECO:0000313" key="5">
    <source>
        <dbReference type="EMBL" id="MBC8629085.1"/>
    </source>
</evidence>
<dbReference type="SUPFAM" id="SSF54862">
    <property type="entry name" value="4Fe-4S ferredoxins"/>
    <property type="match status" value="1"/>
</dbReference>
<dbReference type="Gene3D" id="3.30.70.20">
    <property type="match status" value="2"/>
</dbReference>
<evidence type="ECO:0000259" key="4">
    <source>
        <dbReference type="PROSITE" id="PS51379"/>
    </source>
</evidence>
<dbReference type="Pfam" id="PF12838">
    <property type="entry name" value="Fer4_7"/>
    <property type="match status" value="1"/>
</dbReference>
<gene>
    <name evidence="5" type="ORF">H8712_10765</name>
</gene>
<evidence type="ECO:0000313" key="6">
    <source>
        <dbReference type="Proteomes" id="UP000661649"/>
    </source>
</evidence>
<feature type="domain" description="4Fe-4S ferredoxin-type" evidence="4">
    <location>
        <begin position="7"/>
        <end position="36"/>
    </location>
</feature>
<name>A0ABR7PE73_9FIRM</name>
<keyword evidence="2" id="KW-0408">Iron</keyword>
<dbReference type="PROSITE" id="PS51379">
    <property type="entry name" value="4FE4S_FER_2"/>
    <property type="match status" value="2"/>
</dbReference>
<dbReference type="PROSITE" id="PS00198">
    <property type="entry name" value="4FE4S_FER_1"/>
    <property type="match status" value="2"/>
</dbReference>
<reference evidence="5 6" key="1">
    <citation type="submission" date="2020-08" db="EMBL/GenBank/DDBJ databases">
        <title>Genome public.</title>
        <authorList>
            <person name="Liu C."/>
            <person name="Sun Q."/>
        </authorList>
    </citation>
    <scope>NUCLEOTIDE SEQUENCE [LARGE SCALE GENOMIC DNA]</scope>
    <source>
        <strain evidence="5 6">3_YM_SP_D4_24.mj</strain>
    </source>
</reference>
<evidence type="ECO:0000256" key="1">
    <source>
        <dbReference type="ARBA" id="ARBA00022723"/>
    </source>
</evidence>
<dbReference type="PANTHER" id="PTHR43193">
    <property type="match status" value="1"/>
</dbReference>
<accession>A0ABR7PE73</accession>
<dbReference type="InterPro" id="IPR052977">
    <property type="entry name" value="Polyferredoxin-like_ET"/>
</dbReference>
<dbReference type="PANTHER" id="PTHR43193:SF2">
    <property type="entry name" value="POLYFERREDOXIN PROTEIN FWDF"/>
    <property type="match status" value="1"/>
</dbReference>
<keyword evidence="6" id="KW-1185">Reference proteome</keyword>
<evidence type="ECO:0000256" key="2">
    <source>
        <dbReference type="ARBA" id="ARBA00023004"/>
    </source>
</evidence>
<protein>
    <submittedName>
        <fullName evidence="5">4Fe-4S binding protein</fullName>
    </submittedName>
</protein>
<dbReference type="RefSeq" id="WP_022304228.1">
    <property type="nucleotide sequence ID" value="NZ_DAWEED010000004.1"/>
</dbReference>
<feature type="domain" description="4Fe-4S ferredoxin-type" evidence="4">
    <location>
        <begin position="43"/>
        <end position="70"/>
    </location>
</feature>
<dbReference type="InterPro" id="IPR017896">
    <property type="entry name" value="4Fe4S_Fe-S-bd"/>
</dbReference>
<keyword evidence="3" id="KW-0411">Iron-sulfur</keyword>
<dbReference type="InterPro" id="IPR017900">
    <property type="entry name" value="4Fe4S_Fe_S_CS"/>
</dbReference>
<dbReference type="Proteomes" id="UP000661649">
    <property type="component" value="Unassembled WGS sequence"/>
</dbReference>
<dbReference type="EMBL" id="JACRTP010000004">
    <property type="protein sequence ID" value="MBC8629085.1"/>
    <property type="molecule type" value="Genomic_DNA"/>
</dbReference>
<organism evidence="5 6">
    <name type="scientific">Blautia stercoris</name>
    <dbReference type="NCBI Taxonomy" id="871664"/>
    <lineage>
        <taxon>Bacteria</taxon>
        <taxon>Bacillati</taxon>
        <taxon>Bacillota</taxon>
        <taxon>Clostridia</taxon>
        <taxon>Lachnospirales</taxon>
        <taxon>Lachnospiraceae</taxon>
        <taxon>Blautia</taxon>
    </lineage>
</organism>
<comment type="caution">
    <text evidence="5">The sequence shown here is derived from an EMBL/GenBank/DDBJ whole genome shotgun (WGS) entry which is preliminary data.</text>
</comment>